<sequence length="26" mass="3071">MSSSLVIFQFFRSLFTDSFHMKFGLP</sequence>
<reference evidence="1" key="1">
    <citation type="submission" date="2014-09" db="EMBL/GenBank/DDBJ databases">
        <authorList>
            <person name="Magalhaes I.L.F."/>
            <person name="Oliveira U."/>
            <person name="Santos F.R."/>
            <person name="Vidigal T.H.D.A."/>
            <person name="Brescovit A.D."/>
            <person name="Santos A.J."/>
        </authorList>
    </citation>
    <scope>NUCLEOTIDE SEQUENCE</scope>
    <source>
        <tissue evidence="1">Shoot tissue taken approximately 20 cm above the soil surface</tissue>
    </source>
</reference>
<reference evidence="1" key="2">
    <citation type="journal article" date="2015" name="Data Brief">
        <title>Shoot transcriptome of the giant reed, Arundo donax.</title>
        <authorList>
            <person name="Barrero R.A."/>
            <person name="Guerrero F.D."/>
            <person name="Moolhuijzen P."/>
            <person name="Goolsby J.A."/>
            <person name="Tidwell J."/>
            <person name="Bellgard S.E."/>
            <person name="Bellgard M.I."/>
        </authorList>
    </citation>
    <scope>NUCLEOTIDE SEQUENCE</scope>
    <source>
        <tissue evidence="1">Shoot tissue taken approximately 20 cm above the soil surface</tissue>
    </source>
</reference>
<accession>A0A0A9BFN4</accession>
<proteinExistence type="predicted"/>
<dbReference type="EMBL" id="GBRH01237850">
    <property type="protein sequence ID" value="JAD60045.1"/>
    <property type="molecule type" value="Transcribed_RNA"/>
</dbReference>
<organism evidence="1">
    <name type="scientific">Arundo donax</name>
    <name type="common">Giant reed</name>
    <name type="synonym">Donax arundinaceus</name>
    <dbReference type="NCBI Taxonomy" id="35708"/>
    <lineage>
        <taxon>Eukaryota</taxon>
        <taxon>Viridiplantae</taxon>
        <taxon>Streptophyta</taxon>
        <taxon>Embryophyta</taxon>
        <taxon>Tracheophyta</taxon>
        <taxon>Spermatophyta</taxon>
        <taxon>Magnoliopsida</taxon>
        <taxon>Liliopsida</taxon>
        <taxon>Poales</taxon>
        <taxon>Poaceae</taxon>
        <taxon>PACMAD clade</taxon>
        <taxon>Arundinoideae</taxon>
        <taxon>Arundineae</taxon>
        <taxon>Arundo</taxon>
    </lineage>
</organism>
<name>A0A0A9BFN4_ARUDO</name>
<evidence type="ECO:0000313" key="1">
    <source>
        <dbReference type="EMBL" id="JAD60045.1"/>
    </source>
</evidence>
<dbReference type="AlphaFoldDB" id="A0A0A9BFN4"/>
<protein>
    <submittedName>
        <fullName evidence="1">Uncharacterized protein</fullName>
    </submittedName>
</protein>